<dbReference type="Proteomes" id="UP000196386">
    <property type="component" value="Unassembled WGS sequence"/>
</dbReference>
<name>A0A1Y4MYD3_9FIRM</name>
<evidence type="ECO:0000256" key="1">
    <source>
        <dbReference type="SAM" id="Coils"/>
    </source>
</evidence>
<reference evidence="3" key="1">
    <citation type="submission" date="2017-04" db="EMBL/GenBank/DDBJ databases">
        <title>Function of individual gut microbiota members based on whole genome sequencing of pure cultures obtained from chicken caecum.</title>
        <authorList>
            <person name="Medvecky M."/>
            <person name="Cejkova D."/>
            <person name="Polansky O."/>
            <person name="Karasova D."/>
            <person name="Kubasova T."/>
            <person name="Cizek A."/>
            <person name="Rychlik I."/>
        </authorList>
    </citation>
    <scope>NUCLEOTIDE SEQUENCE [LARGE SCALE GENOMIC DNA]</scope>
    <source>
        <strain evidence="3">An175</strain>
    </source>
</reference>
<evidence type="ECO:0000313" key="2">
    <source>
        <dbReference type="EMBL" id="OUP68874.1"/>
    </source>
</evidence>
<gene>
    <name evidence="2" type="ORF">B5F11_10985</name>
</gene>
<dbReference type="EMBL" id="NFKP01000013">
    <property type="protein sequence ID" value="OUP68874.1"/>
    <property type="molecule type" value="Genomic_DNA"/>
</dbReference>
<evidence type="ECO:0000313" key="3">
    <source>
        <dbReference type="Proteomes" id="UP000196386"/>
    </source>
</evidence>
<feature type="coiled-coil region" evidence="1">
    <location>
        <begin position="91"/>
        <end position="118"/>
    </location>
</feature>
<proteinExistence type="predicted"/>
<sequence>MGKNNWPDFDAIIQKAVNAGWAQGMSIAKDAYKATERRLYALPVLRQKVEDDKEKLEQIKTHGAPERSKSIVRFSRTGYRLTPEEMLEAIIKDLEATIAADEYEIETLEKALAHIEDDPFYPAVEAKYIDGLEDDDIAADLKCGNTQLWKQRGRLVRAVAVLLYGSQASM</sequence>
<keyword evidence="1" id="KW-0175">Coiled coil</keyword>
<accession>A0A1Y4MYD3</accession>
<protein>
    <submittedName>
        <fullName evidence="2">Uncharacterized protein</fullName>
    </submittedName>
</protein>
<organism evidence="2 3">
    <name type="scientific">Anaerotruncus colihominis</name>
    <dbReference type="NCBI Taxonomy" id="169435"/>
    <lineage>
        <taxon>Bacteria</taxon>
        <taxon>Bacillati</taxon>
        <taxon>Bacillota</taxon>
        <taxon>Clostridia</taxon>
        <taxon>Eubacteriales</taxon>
        <taxon>Oscillospiraceae</taxon>
        <taxon>Anaerotruncus</taxon>
    </lineage>
</organism>
<dbReference type="AlphaFoldDB" id="A0A1Y4MYD3"/>
<comment type="caution">
    <text evidence="2">The sequence shown here is derived from an EMBL/GenBank/DDBJ whole genome shotgun (WGS) entry which is preliminary data.</text>
</comment>
<dbReference type="RefSeq" id="WP_087301521.1">
    <property type="nucleotide sequence ID" value="NZ_NFKP01000013.1"/>
</dbReference>